<evidence type="ECO:0000259" key="4">
    <source>
        <dbReference type="PROSITE" id="PS51371"/>
    </source>
</evidence>
<evidence type="ECO:0000256" key="2">
    <source>
        <dbReference type="PROSITE-ProRule" id="PRU00703"/>
    </source>
</evidence>
<dbReference type="SMART" id="SM00116">
    <property type="entry name" value="CBS"/>
    <property type="match status" value="2"/>
</dbReference>
<dbReference type="Pfam" id="PF00571">
    <property type="entry name" value="CBS"/>
    <property type="match status" value="2"/>
</dbReference>
<dbReference type="InterPro" id="IPR000644">
    <property type="entry name" value="CBS_dom"/>
</dbReference>
<dbReference type="EMBL" id="FOEG01000004">
    <property type="protein sequence ID" value="SEO89313.1"/>
    <property type="molecule type" value="Genomic_DNA"/>
</dbReference>
<feature type="region of interest" description="Disordered" evidence="3">
    <location>
        <begin position="1"/>
        <end position="20"/>
    </location>
</feature>
<reference evidence="5 6" key="1">
    <citation type="submission" date="2016-10" db="EMBL/GenBank/DDBJ databases">
        <authorList>
            <person name="de Groot N.N."/>
        </authorList>
    </citation>
    <scope>NUCLEOTIDE SEQUENCE [LARGE SCALE GENOMIC DNA]</scope>
    <source>
        <strain evidence="5 6">CGMCC 1.6291</strain>
    </source>
</reference>
<feature type="domain" description="CBS" evidence="4">
    <location>
        <begin position="77"/>
        <end position="136"/>
    </location>
</feature>
<dbReference type="Gene3D" id="3.10.580.10">
    <property type="entry name" value="CBS-domain"/>
    <property type="match status" value="2"/>
</dbReference>
<keyword evidence="6" id="KW-1185">Reference proteome</keyword>
<dbReference type="RefSeq" id="WP_091643271.1">
    <property type="nucleotide sequence ID" value="NZ_FOEG01000004.1"/>
</dbReference>
<evidence type="ECO:0000256" key="3">
    <source>
        <dbReference type="SAM" id="MobiDB-lite"/>
    </source>
</evidence>
<dbReference type="PROSITE" id="PS51371">
    <property type="entry name" value="CBS"/>
    <property type="match status" value="2"/>
</dbReference>
<dbReference type="AlphaFoldDB" id="A0A1H8TFQ9"/>
<dbReference type="InterPro" id="IPR046342">
    <property type="entry name" value="CBS_dom_sf"/>
</dbReference>
<dbReference type="PANTHER" id="PTHR43080">
    <property type="entry name" value="CBS DOMAIN-CONTAINING PROTEIN CBSX3, MITOCHONDRIAL"/>
    <property type="match status" value="1"/>
</dbReference>
<dbReference type="PANTHER" id="PTHR43080:SF2">
    <property type="entry name" value="CBS DOMAIN-CONTAINING PROTEIN"/>
    <property type="match status" value="1"/>
</dbReference>
<evidence type="ECO:0000256" key="1">
    <source>
        <dbReference type="ARBA" id="ARBA00023122"/>
    </source>
</evidence>
<gene>
    <name evidence="5" type="ORF">SAMN04488052_104110</name>
</gene>
<protein>
    <submittedName>
        <fullName evidence="5">Acetoin utilization protein AcuB</fullName>
    </submittedName>
</protein>
<proteinExistence type="predicted"/>
<dbReference type="OrthoDB" id="9790355at2"/>
<feature type="domain" description="CBS" evidence="4">
    <location>
        <begin position="12"/>
        <end position="68"/>
    </location>
</feature>
<evidence type="ECO:0000313" key="6">
    <source>
        <dbReference type="Proteomes" id="UP000199657"/>
    </source>
</evidence>
<name>A0A1H8TFQ9_9GAMM</name>
<keyword evidence="1 2" id="KW-0129">CBS domain</keyword>
<dbReference type="STRING" id="406100.SAMN04488052_104110"/>
<dbReference type="InterPro" id="IPR051257">
    <property type="entry name" value="Diverse_CBS-Domain"/>
</dbReference>
<organism evidence="5 6">
    <name type="scientific">Aquisalimonas asiatica</name>
    <dbReference type="NCBI Taxonomy" id="406100"/>
    <lineage>
        <taxon>Bacteria</taxon>
        <taxon>Pseudomonadati</taxon>
        <taxon>Pseudomonadota</taxon>
        <taxon>Gammaproteobacteria</taxon>
        <taxon>Chromatiales</taxon>
        <taxon>Ectothiorhodospiraceae</taxon>
        <taxon>Aquisalimonas</taxon>
    </lineage>
</organism>
<accession>A0A1H8TFQ9</accession>
<evidence type="ECO:0000313" key="5">
    <source>
        <dbReference type="EMBL" id="SEO89313.1"/>
    </source>
</evidence>
<sequence length="139" mass="14706">MTSRKMPVEEFTTPDPVTANEGMTVDELRALMERHGIRHLPVLRDGAAVGVVSDRDVRVVLGLDSSAKHQVCAADIMAEDPLTVAASAPLDKVAYAMSDQKVGSAIVMDDDGLFLGIFTASDALNALVEIVRGDDADGP</sequence>
<dbReference type="Proteomes" id="UP000199657">
    <property type="component" value="Unassembled WGS sequence"/>
</dbReference>
<dbReference type="SUPFAM" id="SSF54631">
    <property type="entry name" value="CBS-domain pair"/>
    <property type="match status" value="1"/>
</dbReference>